<gene>
    <name evidence="3" type="ORF">BCR44DRAFT_1425764</name>
</gene>
<keyword evidence="4" id="KW-1185">Reference proteome</keyword>
<dbReference type="InterPro" id="IPR001810">
    <property type="entry name" value="F-box_dom"/>
</dbReference>
<dbReference type="AlphaFoldDB" id="A0A1Y2HZD2"/>
<feature type="compositionally biased region" description="Basic residues" evidence="1">
    <location>
        <begin position="47"/>
        <end position="58"/>
    </location>
</feature>
<feature type="region of interest" description="Disordered" evidence="1">
    <location>
        <begin position="1"/>
        <end position="175"/>
    </location>
</feature>
<dbReference type="EMBL" id="MCFL01000004">
    <property type="protein sequence ID" value="ORZ39859.1"/>
    <property type="molecule type" value="Genomic_DNA"/>
</dbReference>
<feature type="compositionally biased region" description="Polar residues" evidence="1">
    <location>
        <begin position="152"/>
        <end position="166"/>
    </location>
</feature>
<evidence type="ECO:0000313" key="4">
    <source>
        <dbReference type="Proteomes" id="UP000193411"/>
    </source>
</evidence>
<sequence length="1061" mass="116031">MLANGDPAAELPVKVKRSKSKAAKSANGEFTDSVLEPDALAVDTAKVKKSKSKSRSRKAKDGEQEDDAVMLAKAVEAVSLQQAAESSKKRSKSKAAPTDENGQPKIAPVPSSTSRSRKQSESSTAPVKPATSWAAAAGGSSASNGSNNNNSKCKPSPTSTLRATTPPTEPIDLPRDLDSETAAAILAALPKPSRRNRHAKKPPPPPRNRRYKLRLLDLPNDILHLLYDRLSPTDMITLATTSKTASRTVLPHLYFHARVCSIRSLRGLYFAVSKHPEAFGEAVRSIVVTRTFIDEAQIDLDTGLGEGIKIVPESGIPSSHGIKAFGSEFVRTLPMVWLAKVAELCPNIKGIDLSPASGGAFRPGLNLGFLDLANVLRERGAWFQPPESFPNNVVSSRLLVPGGKREHAGWKIRNVTLFDPVPFNPHFDVDLVRHGDVYETLPHINPNGASASWRGKRVTLWGDVVHNTFSTLTRFGLDKSVCRSVICRGDAFYSFDVNNPNAYGVLMRQTLAFVSSLRASPWRALNRLSAKPTVQFFRDAAVGMPNLVDLTLLTCHAPVNFVLAVVEPLIRRPRRPLRALTISRHADYSEEEEGEQGINPVSHWPLPTSPSSMTDGPLHDSVGVDTFWANNASQMPIITSLKSINLYGMAFAGTTLAHPIDDASFVPFFQVPATAVPLAAISFANLRTLAIDSVAIEHAVSTDWTAVDYDESLPRVPPAPGVLLADLLPTCPVLECLIIDQVMQFVKVLQKFPTLRMACFAITRLSKEHLRELYRRVYLPGPDGNVPFPNLMRLFVSNRDESEGAVQPTAAQIVAQGRPKSTLKKKGAAGKKHQVTAELDSDGMTTMMGSMLVVVGPWLSWTGLIPMMTCPPRLRKPRVRVRAAVTPISMPSRRRRSCRCQLPTKTKTSHERIELESVAAAAATVALNDPSVPMPPPPSYTGLFASGPGHARLRDVKFPVPVELTPVEMEEEFPVLDQELWEGDECMCGQRVVGVHKTVWIDPLDGATVCHRCCYWRQVRVAADPLRPVGPGFKKVIACAYPEDYIEFINMKAWMEVDLDL</sequence>
<protein>
    <recommendedName>
        <fullName evidence="2">F-box domain-containing protein</fullName>
    </recommendedName>
</protein>
<evidence type="ECO:0000313" key="3">
    <source>
        <dbReference type="EMBL" id="ORZ39859.1"/>
    </source>
</evidence>
<reference evidence="3 4" key="1">
    <citation type="submission" date="2016-07" db="EMBL/GenBank/DDBJ databases">
        <title>Pervasive Adenine N6-methylation of Active Genes in Fungi.</title>
        <authorList>
            <consortium name="DOE Joint Genome Institute"/>
            <person name="Mondo S.J."/>
            <person name="Dannebaum R.O."/>
            <person name="Kuo R.C."/>
            <person name="Labutti K."/>
            <person name="Haridas S."/>
            <person name="Kuo A."/>
            <person name="Salamov A."/>
            <person name="Ahrendt S.R."/>
            <person name="Lipzen A."/>
            <person name="Sullivan W."/>
            <person name="Andreopoulos W.B."/>
            <person name="Clum A."/>
            <person name="Lindquist E."/>
            <person name="Daum C."/>
            <person name="Ramamoorthy G.K."/>
            <person name="Gryganskyi A."/>
            <person name="Culley D."/>
            <person name="Magnuson J.K."/>
            <person name="James T.Y."/>
            <person name="O'Malley M.A."/>
            <person name="Stajich J.E."/>
            <person name="Spatafora J.W."/>
            <person name="Visel A."/>
            <person name="Grigoriev I.V."/>
        </authorList>
    </citation>
    <scope>NUCLEOTIDE SEQUENCE [LARGE SCALE GENOMIC DNA]</scope>
    <source>
        <strain evidence="3 4">PL171</strain>
    </source>
</reference>
<feature type="domain" description="F-box" evidence="2">
    <location>
        <begin position="212"/>
        <end position="258"/>
    </location>
</feature>
<feature type="region of interest" description="Disordered" evidence="1">
    <location>
        <begin position="187"/>
        <end position="210"/>
    </location>
</feature>
<evidence type="ECO:0000259" key="2">
    <source>
        <dbReference type="PROSITE" id="PS50181"/>
    </source>
</evidence>
<organism evidence="3 4">
    <name type="scientific">Catenaria anguillulae PL171</name>
    <dbReference type="NCBI Taxonomy" id="765915"/>
    <lineage>
        <taxon>Eukaryota</taxon>
        <taxon>Fungi</taxon>
        <taxon>Fungi incertae sedis</taxon>
        <taxon>Blastocladiomycota</taxon>
        <taxon>Blastocladiomycetes</taxon>
        <taxon>Blastocladiales</taxon>
        <taxon>Catenariaceae</taxon>
        <taxon>Catenaria</taxon>
    </lineage>
</organism>
<feature type="compositionally biased region" description="Basic residues" evidence="1">
    <location>
        <begin position="192"/>
        <end position="210"/>
    </location>
</feature>
<dbReference type="Proteomes" id="UP000193411">
    <property type="component" value="Unassembled WGS sequence"/>
</dbReference>
<dbReference type="PROSITE" id="PS50181">
    <property type="entry name" value="FBOX"/>
    <property type="match status" value="1"/>
</dbReference>
<proteinExistence type="predicted"/>
<accession>A0A1Y2HZD2</accession>
<comment type="caution">
    <text evidence="3">The sequence shown here is derived from an EMBL/GenBank/DDBJ whole genome shotgun (WGS) entry which is preliminary data.</text>
</comment>
<feature type="compositionally biased region" description="Low complexity" evidence="1">
    <location>
        <begin position="134"/>
        <end position="151"/>
    </location>
</feature>
<dbReference type="Pfam" id="PF00646">
    <property type="entry name" value="F-box"/>
    <property type="match status" value="1"/>
</dbReference>
<evidence type="ECO:0000256" key="1">
    <source>
        <dbReference type="SAM" id="MobiDB-lite"/>
    </source>
</evidence>
<name>A0A1Y2HZD2_9FUNG</name>